<proteinExistence type="predicted"/>
<evidence type="ECO:0000313" key="1">
    <source>
        <dbReference type="EMBL" id="WQF83032.1"/>
    </source>
</evidence>
<name>A0AAX4II86_9PEZI</name>
<dbReference type="Proteomes" id="UP001322277">
    <property type="component" value="Chromosome 5"/>
</dbReference>
<dbReference type="KEGG" id="cdet:87944549"/>
<protein>
    <submittedName>
        <fullName evidence="1">Uncharacterized protein</fullName>
    </submittedName>
</protein>
<gene>
    <name evidence="1" type="ORF">CDEST_08046</name>
</gene>
<dbReference type="RefSeq" id="XP_062780256.1">
    <property type="nucleotide sequence ID" value="XM_062924205.1"/>
</dbReference>
<accession>A0AAX4II86</accession>
<keyword evidence="2" id="KW-1185">Reference proteome</keyword>
<dbReference type="EMBL" id="CP137309">
    <property type="protein sequence ID" value="WQF83032.1"/>
    <property type="molecule type" value="Genomic_DNA"/>
</dbReference>
<sequence length="80" mass="9179">MCYVYRHCHVCCDCSVIVSSKDKDVWCDKRTWVRPNPFEHAVPYCPDGLKLVELDDNVVRCVACHFGPSSTAREVGTHRH</sequence>
<dbReference type="AlphaFoldDB" id="A0AAX4II86"/>
<organism evidence="1 2">
    <name type="scientific">Colletotrichum destructivum</name>
    <dbReference type="NCBI Taxonomy" id="34406"/>
    <lineage>
        <taxon>Eukaryota</taxon>
        <taxon>Fungi</taxon>
        <taxon>Dikarya</taxon>
        <taxon>Ascomycota</taxon>
        <taxon>Pezizomycotina</taxon>
        <taxon>Sordariomycetes</taxon>
        <taxon>Hypocreomycetidae</taxon>
        <taxon>Glomerellales</taxon>
        <taxon>Glomerellaceae</taxon>
        <taxon>Colletotrichum</taxon>
        <taxon>Colletotrichum destructivum species complex</taxon>
    </lineage>
</organism>
<dbReference type="GeneID" id="87944549"/>
<evidence type="ECO:0000313" key="2">
    <source>
        <dbReference type="Proteomes" id="UP001322277"/>
    </source>
</evidence>
<reference evidence="2" key="1">
    <citation type="journal article" date="2023" name="bioRxiv">
        <title>Complete genome of the Medicago anthracnose fungus, Colletotrichum destructivum, reveals a mini-chromosome-like region within a core chromosome.</title>
        <authorList>
            <person name="Lapalu N."/>
            <person name="Simon A."/>
            <person name="Lu A."/>
            <person name="Plaumann P.-L."/>
            <person name="Amselem J."/>
            <person name="Pigne S."/>
            <person name="Auger A."/>
            <person name="Koch C."/>
            <person name="Dallery J.-F."/>
            <person name="O'Connell R.J."/>
        </authorList>
    </citation>
    <scope>NUCLEOTIDE SEQUENCE [LARGE SCALE GENOMIC DNA]</scope>
    <source>
        <strain evidence="2">CBS 520.97</strain>
    </source>
</reference>